<keyword evidence="9" id="KW-1185">Reference proteome</keyword>
<dbReference type="PROSITE" id="PS00761">
    <property type="entry name" value="SPASE_I_3"/>
    <property type="match status" value="1"/>
</dbReference>
<organism evidence="8 9">
    <name type="scientific">Nesterenkonia flava</name>
    <dbReference type="NCBI Taxonomy" id="469799"/>
    <lineage>
        <taxon>Bacteria</taxon>
        <taxon>Bacillati</taxon>
        <taxon>Actinomycetota</taxon>
        <taxon>Actinomycetes</taxon>
        <taxon>Micrococcales</taxon>
        <taxon>Micrococcaceae</taxon>
        <taxon>Nesterenkonia</taxon>
    </lineage>
</organism>
<dbReference type="Gene3D" id="2.10.109.10">
    <property type="entry name" value="Umud Fragment, subunit A"/>
    <property type="match status" value="1"/>
</dbReference>
<sequence>MLLVVGVVVLAALLSTALRLFVVDIYRVNQVSMEPTLIDSERIAVQKQRPDEGYQRGDIIVFDGEGSFTAYRGSDQWLTRAAERVGHWVGATSPSGVYVKRVIGVGGDRVACCDDQGRLLINGEPLEETYLAEPASSEAPASDLPFDVEVPKGRVWVMGDNREESVDSRALLGAPGGGMISEDRIIGRATSVVWPVNERRSLDEG</sequence>
<evidence type="ECO:0000256" key="2">
    <source>
        <dbReference type="ARBA" id="ARBA00004401"/>
    </source>
</evidence>
<dbReference type="Pfam" id="PF10502">
    <property type="entry name" value="Peptidase_S26"/>
    <property type="match status" value="1"/>
</dbReference>
<dbReference type="InterPro" id="IPR019758">
    <property type="entry name" value="Pept_S26A_signal_pept_1_CS"/>
</dbReference>
<dbReference type="RefSeq" id="WP_310537085.1">
    <property type="nucleotide sequence ID" value="NZ_BAAAOC010000023.1"/>
</dbReference>
<comment type="caution">
    <text evidence="8">The sequence shown here is derived from an EMBL/GenBank/DDBJ whole genome shotgun (WGS) entry which is preliminary data.</text>
</comment>
<dbReference type="InterPro" id="IPR019533">
    <property type="entry name" value="Peptidase_S26"/>
</dbReference>
<evidence type="ECO:0000256" key="4">
    <source>
        <dbReference type="ARBA" id="ARBA00013208"/>
    </source>
</evidence>
<gene>
    <name evidence="8" type="primary">lepB</name>
    <name evidence="8" type="ORF">RH857_06095</name>
</gene>
<dbReference type="PRINTS" id="PR00727">
    <property type="entry name" value="LEADERPTASE"/>
</dbReference>
<protein>
    <recommendedName>
        <fullName evidence="4 6">Signal peptidase I</fullName>
        <ecNumber evidence="4 6">3.4.21.89</ecNumber>
    </recommendedName>
</protein>
<dbReference type="EMBL" id="JAVKGT010000012">
    <property type="protein sequence ID" value="MDR5711704.1"/>
    <property type="molecule type" value="Genomic_DNA"/>
</dbReference>
<reference evidence="9" key="1">
    <citation type="submission" date="2023-07" db="EMBL/GenBank/DDBJ databases">
        <title>Description of three actinobacteria isolated from air of manufacturing shop in a pharmaceutical factory.</title>
        <authorList>
            <person name="Zhang D.-F."/>
        </authorList>
    </citation>
    <scope>NUCLEOTIDE SEQUENCE [LARGE SCALE GENOMIC DNA]</scope>
    <source>
        <strain evidence="9">CCTCC AB 207010</strain>
    </source>
</reference>
<accession>A0ABU1FST1</accession>
<evidence type="ECO:0000313" key="8">
    <source>
        <dbReference type="EMBL" id="MDR5711704.1"/>
    </source>
</evidence>
<dbReference type="PANTHER" id="PTHR43390">
    <property type="entry name" value="SIGNAL PEPTIDASE I"/>
    <property type="match status" value="1"/>
</dbReference>
<comment type="subcellular location">
    <subcellularLocation>
        <location evidence="2">Cell membrane</location>
        <topology evidence="2">Single-pass type II membrane protein</topology>
    </subcellularLocation>
    <subcellularLocation>
        <location evidence="6">Membrane</location>
        <topology evidence="6">Single-pass type II membrane protein</topology>
    </subcellularLocation>
</comment>
<keyword evidence="5 6" id="KW-0378">Hydrolase</keyword>
<comment type="catalytic activity">
    <reaction evidence="1 6">
        <text>Cleavage of hydrophobic, N-terminal signal or leader sequences from secreted and periplasmic proteins.</text>
        <dbReference type="EC" id="3.4.21.89"/>
    </reaction>
</comment>
<evidence type="ECO:0000256" key="6">
    <source>
        <dbReference type="RuleBase" id="RU362042"/>
    </source>
</evidence>
<dbReference type="PANTHER" id="PTHR43390:SF1">
    <property type="entry name" value="CHLOROPLAST PROCESSING PEPTIDASE"/>
    <property type="match status" value="1"/>
</dbReference>
<dbReference type="InterPro" id="IPR036286">
    <property type="entry name" value="LexA/Signal_pep-like_sf"/>
</dbReference>
<evidence type="ECO:0000256" key="3">
    <source>
        <dbReference type="ARBA" id="ARBA00009370"/>
    </source>
</evidence>
<dbReference type="InterPro" id="IPR000223">
    <property type="entry name" value="Pept_S26A_signal_pept_1"/>
</dbReference>
<keyword evidence="6" id="KW-0645">Protease</keyword>
<dbReference type="NCBIfam" id="TIGR02227">
    <property type="entry name" value="sigpep_I_bact"/>
    <property type="match status" value="1"/>
</dbReference>
<dbReference type="Proteomes" id="UP001260872">
    <property type="component" value="Unassembled WGS sequence"/>
</dbReference>
<dbReference type="SUPFAM" id="SSF51306">
    <property type="entry name" value="LexA/Signal peptidase"/>
    <property type="match status" value="1"/>
</dbReference>
<comment type="similarity">
    <text evidence="3 6">Belongs to the peptidase S26 family.</text>
</comment>
<name>A0ABU1FST1_9MICC</name>
<dbReference type="EC" id="3.4.21.89" evidence="4 6"/>
<feature type="domain" description="Peptidase S26" evidence="7">
    <location>
        <begin position="5"/>
        <end position="194"/>
    </location>
</feature>
<proteinExistence type="inferred from homology"/>
<evidence type="ECO:0000313" key="9">
    <source>
        <dbReference type="Proteomes" id="UP001260872"/>
    </source>
</evidence>
<evidence type="ECO:0000259" key="7">
    <source>
        <dbReference type="Pfam" id="PF10502"/>
    </source>
</evidence>
<dbReference type="GO" id="GO:0009003">
    <property type="term" value="F:signal peptidase activity"/>
    <property type="evidence" value="ECO:0007669"/>
    <property type="project" value="UniProtKB-EC"/>
</dbReference>
<evidence type="ECO:0000256" key="5">
    <source>
        <dbReference type="ARBA" id="ARBA00022801"/>
    </source>
</evidence>
<dbReference type="CDD" id="cd06530">
    <property type="entry name" value="S26_SPase_I"/>
    <property type="match status" value="1"/>
</dbReference>
<evidence type="ECO:0000256" key="1">
    <source>
        <dbReference type="ARBA" id="ARBA00000677"/>
    </source>
</evidence>